<name>A0A1W1XKA2_9NEIS</name>
<proteinExistence type="predicted"/>
<feature type="domain" description="HTH lysR-type" evidence="1">
    <location>
        <begin position="1"/>
        <end position="40"/>
    </location>
</feature>
<dbReference type="SUPFAM" id="SSF46785">
    <property type="entry name" value="Winged helix' DNA-binding domain"/>
    <property type="match status" value="1"/>
</dbReference>
<sequence>MAAYVAVAEAQGFTGAARKLGMSAPAVTLAVAARLGVQLL</sequence>
<dbReference type="AlphaFoldDB" id="A0A1W1XKA2"/>
<dbReference type="GO" id="GO:0003700">
    <property type="term" value="F:DNA-binding transcription factor activity"/>
    <property type="evidence" value="ECO:0007669"/>
    <property type="project" value="InterPro"/>
</dbReference>
<evidence type="ECO:0000313" key="3">
    <source>
        <dbReference type="Proteomes" id="UP000192761"/>
    </source>
</evidence>
<gene>
    <name evidence="2" type="ORF">SAMN02745857_01868</name>
</gene>
<dbReference type="InterPro" id="IPR036388">
    <property type="entry name" value="WH-like_DNA-bd_sf"/>
</dbReference>
<dbReference type="Pfam" id="PF00126">
    <property type="entry name" value="HTH_1"/>
    <property type="match status" value="1"/>
</dbReference>
<dbReference type="EMBL" id="FWXD01000009">
    <property type="protein sequence ID" value="SMC24355.1"/>
    <property type="molecule type" value="Genomic_DNA"/>
</dbReference>
<keyword evidence="3" id="KW-1185">Reference proteome</keyword>
<reference evidence="2 3" key="1">
    <citation type="submission" date="2017-04" db="EMBL/GenBank/DDBJ databases">
        <authorList>
            <person name="Afonso C.L."/>
            <person name="Miller P.J."/>
            <person name="Scott M.A."/>
            <person name="Spackman E."/>
            <person name="Goraichik I."/>
            <person name="Dimitrov K.M."/>
            <person name="Suarez D.L."/>
            <person name="Swayne D.E."/>
        </authorList>
    </citation>
    <scope>NUCLEOTIDE SEQUENCE [LARGE SCALE GENOMIC DNA]</scope>
    <source>
        <strain evidence="2 3">DSM 23236</strain>
    </source>
</reference>
<evidence type="ECO:0000313" key="2">
    <source>
        <dbReference type="EMBL" id="SMC24355.1"/>
    </source>
</evidence>
<accession>A0A1W1XKA2</accession>
<dbReference type="PROSITE" id="PS50931">
    <property type="entry name" value="HTH_LYSR"/>
    <property type="match status" value="1"/>
</dbReference>
<dbReference type="Proteomes" id="UP000192761">
    <property type="component" value="Unassembled WGS sequence"/>
</dbReference>
<evidence type="ECO:0000259" key="1">
    <source>
        <dbReference type="PROSITE" id="PS50931"/>
    </source>
</evidence>
<dbReference type="InterPro" id="IPR036390">
    <property type="entry name" value="WH_DNA-bd_sf"/>
</dbReference>
<dbReference type="InterPro" id="IPR000847">
    <property type="entry name" value="LysR_HTH_N"/>
</dbReference>
<dbReference type="RefSeq" id="WP_245804314.1">
    <property type="nucleotide sequence ID" value="NZ_FWXD01000009.1"/>
</dbReference>
<dbReference type="Gene3D" id="1.10.10.10">
    <property type="entry name" value="Winged helix-like DNA-binding domain superfamily/Winged helix DNA-binding domain"/>
    <property type="match status" value="1"/>
</dbReference>
<organism evidence="2 3">
    <name type="scientific">Andreprevotia lacus DSM 23236</name>
    <dbReference type="NCBI Taxonomy" id="1121001"/>
    <lineage>
        <taxon>Bacteria</taxon>
        <taxon>Pseudomonadati</taxon>
        <taxon>Pseudomonadota</taxon>
        <taxon>Betaproteobacteria</taxon>
        <taxon>Neisseriales</taxon>
        <taxon>Chitinibacteraceae</taxon>
        <taxon>Andreprevotia</taxon>
    </lineage>
</organism>
<protein>
    <submittedName>
        <fullName evidence="2">Regulatory helix-turn-helix protein, lysR family</fullName>
    </submittedName>
</protein>